<dbReference type="GO" id="GO:0007264">
    <property type="term" value="P:small GTPase-mediated signal transduction"/>
    <property type="evidence" value="ECO:0007669"/>
    <property type="project" value="InterPro"/>
</dbReference>
<keyword evidence="4" id="KW-1185">Reference proteome</keyword>
<dbReference type="SMART" id="SM00174">
    <property type="entry name" value="RHO"/>
    <property type="match status" value="1"/>
</dbReference>
<dbReference type="STRING" id="29170.A0A368GLM2"/>
<dbReference type="InterPro" id="IPR027417">
    <property type="entry name" value="P-loop_NTPase"/>
</dbReference>
<proteinExistence type="predicted"/>
<dbReference type="AlphaFoldDB" id="A0A368GLM2"/>
<dbReference type="PRINTS" id="PR00449">
    <property type="entry name" value="RASTRNSFRMNG"/>
</dbReference>
<dbReference type="OrthoDB" id="5848699at2759"/>
<keyword evidence="2" id="KW-0342">GTP-binding</keyword>
<dbReference type="SUPFAM" id="SSF52540">
    <property type="entry name" value="P-loop containing nucleoside triphosphate hydrolases"/>
    <property type="match status" value="1"/>
</dbReference>
<dbReference type="EMBL" id="JOJR01000105">
    <property type="protein sequence ID" value="RCN45271.1"/>
    <property type="molecule type" value="Genomic_DNA"/>
</dbReference>
<name>A0A368GLM2_ANCCA</name>
<evidence type="ECO:0000256" key="1">
    <source>
        <dbReference type="ARBA" id="ARBA00022741"/>
    </source>
</evidence>
<reference evidence="3 4" key="1">
    <citation type="submission" date="2014-10" db="EMBL/GenBank/DDBJ databases">
        <title>Draft genome of the hookworm Ancylostoma caninum.</title>
        <authorList>
            <person name="Mitreva M."/>
        </authorList>
    </citation>
    <scope>NUCLEOTIDE SEQUENCE [LARGE SCALE GENOMIC DNA]</scope>
    <source>
        <strain evidence="3 4">Baltimore</strain>
    </source>
</reference>
<dbReference type="GO" id="GO:0005525">
    <property type="term" value="F:GTP binding"/>
    <property type="evidence" value="ECO:0007669"/>
    <property type="project" value="UniProtKB-KW"/>
</dbReference>
<protein>
    <submittedName>
        <fullName evidence="3">Ras family protein</fullName>
    </submittedName>
</protein>
<keyword evidence="1" id="KW-0547">Nucleotide-binding</keyword>
<sequence length="225" mass="25192">MVELHVGKLLPDDAHNAQAIMLLFDDESASTIKRIQEYWYSKINLYFSHVPLFLVRSKCDLRTRDEDAPPTLPTELQSFNPTNGVLLKNSMHAMRYLECSAKQMNGVKYVFFEILGALKPENSNKEPDDCSGNLTMSPTQALAAVVGRLGSSGPLLRQIMVNARECVLNPAAFPDIKQSVCGRKSAKRLSASPSDMSEFEEGLRNERRNRKLHLQVVVNDKIGLN</sequence>
<dbReference type="InterPro" id="IPR001806">
    <property type="entry name" value="Small_GTPase"/>
</dbReference>
<evidence type="ECO:0000313" key="4">
    <source>
        <dbReference type="Proteomes" id="UP000252519"/>
    </source>
</evidence>
<dbReference type="Pfam" id="PF00071">
    <property type="entry name" value="Ras"/>
    <property type="match status" value="1"/>
</dbReference>
<accession>A0A368GLM2</accession>
<dbReference type="GO" id="GO:0003924">
    <property type="term" value="F:GTPase activity"/>
    <property type="evidence" value="ECO:0007669"/>
    <property type="project" value="InterPro"/>
</dbReference>
<organism evidence="3 4">
    <name type="scientific">Ancylostoma caninum</name>
    <name type="common">Dog hookworm</name>
    <dbReference type="NCBI Taxonomy" id="29170"/>
    <lineage>
        <taxon>Eukaryota</taxon>
        <taxon>Metazoa</taxon>
        <taxon>Ecdysozoa</taxon>
        <taxon>Nematoda</taxon>
        <taxon>Chromadorea</taxon>
        <taxon>Rhabditida</taxon>
        <taxon>Rhabditina</taxon>
        <taxon>Rhabditomorpha</taxon>
        <taxon>Strongyloidea</taxon>
        <taxon>Ancylostomatidae</taxon>
        <taxon>Ancylostomatinae</taxon>
        <taxon>Ancylostoma</taxon>
    </lineage>
</organism>
<gene>
    <name evidence="3" type="ORF">ANCCAN_08667</name>
</gene>
<evidence type="ECO:0000256" key="2">
    <source>
        <dbReference type="ARBA" id="ARBA00023134"/>
    </source>
</evidence>
<dbReference type="InterPro" id="IPR003578">
    <property type="entry name" value="Small_GTPase_Rho"/>
</dbReference>
<dbReference type="Proteomes" id="UP000252519">
    <property type="component" value="Unassembled WGS sequence"/>
</dbReference>
<evidence type="ECO:0000313" key="3">
    <source>
        <dbReference type="EMBL" id="RCN45271.1"/>
    </source>
</evidence>
<dbReference type="PANTHER" id="PTHR24072">
    <property type="entry name" value="RHO FAMILY GTPASE"/>
    <property type="match status" value="1"/>
</dbReference>
<comment type="caution">
    <text evidence="3">The sequence shown here is derived from an EMBL/GenBank/DDBJ whole genome shotgun (WGS) entry which is preliminary data.</text>
</comment>
<dbReference type="Gene3D" id="3.40.50.300">
    <property type="entry name" value="P-loop containing nucleotide triphosphate hydrolases"/>
    <property type="match status" value="1"/>
</dbReference>